<keyword evidence="8" id="KW-1133">Transmembrane helix</keyword>
<dbReference type="GO" id="GO:0006629">
    <property type="term" value="P:lipid metabolic process"/>
    <property type="evidence" value="ECO:0007669"/>
    <property type="project" value="UniProtKB-KW"/>
</dbReference>
<evidence type="ECO:0000256" key="10">
    <source>
        <dbReference type="ARBA" id="ARBA00023098"/>
    </source>
</evidence>
<keyword evidence="11" id="KW-0472">Membrane</keyword>
<dbReference type="GeneTree" id="ENSGT00940000163421"/>
<evidence type="ECO:0000256" key="13">
    <source>
        <dbReference type="RuleBase" id="RU363063"/>
    </source>
</evidence>
<evidence type="ECO:0000256" key="5">
    <source>
        <dbReference type="ARBA" id="ARBA00022679"/>
    </source>
</evidence>
<dbReference type="Proteomes" id="UP000694546">
    <property type="component" value="Chromosome 14"/>
</dbReference>
<keyword evidence="6" id="KW-0812">Transmembrane</keyword>
<evidence type="ECO:0000256" key="7">
    <source>
        <dbReference type="ARBA" id="ARBA00022968"/>
    </source>
</evidence>
<dbReference type="PANTHER" id="PTHR11214">
    <property type="entry name" value="BETA-1,3-N-ACETYLGLUCOSAMINYLTRANSFERASE"/>
    <property type="match status" value="1"/>
</dbReference>
<evidence type="ECO:0000256" key="2">
    <source>
        <dbReference type="ARBA" id="ARBA00004922"/>
    </source>
</evidence>
<comment type="similarity">
    <text evidence="3 13">Belongs to the glycosyltransferase 31 family.</text>
</comment>
<dbReference type="OrthoDB" id="2139606at2759"/>
<dbReference type="GO" id="GO:0008499">
    <property type="term" value="F:N-acetyl-beta-D-glucosaminide beta-(1,3)-galactosyltransferase activity"/>
    <property type="evidence" value="ECO:0007669"/>
    <property type="project" value="TreeGrafter"/>
</dbReference>
<comment type="subcellular location">
    <subcellularLocation>
        <location evidence="1 13">Golgi apparatus membrane</location>
        <topology evidence="1 13">Single-pass type II membrane protein</topology>
    </subcellularLocation>
</comment>
<dbReference type="Ensembl" id="ENSGMOT00000039955.1">
    <property type="protein sequence ID" value="ENSGMOP00000065069.1"/>
    <property type="gene ID" value="ENSGMOG00000029943.1"/>
</dbReference>
<dbReference type="OMA" id="MENGVRP"/>
<keyword evidence="15" id="KW-1185">Reference proteome</keyword>
<sequence length="404" mass="46413">MGLLNLKPKHSPQMAIWTMFASGQLQMGTRRISLKPAGAELFSKGKRCCCPYFPLFLLLMLTTTIIKIAIDSDLFQSSERLFYISLKGENAYKQFYVEYPHKYHFIINQEEKCQRLRPFLVLVVPVAPHNRAHRDIIRQTWGKESSILGKTVSLFFLLGLAEGGEGGPGDGQQQQLLLLQESRVHGDLLQSNFLDCYKNLTIKTMVMMEWLDAHCPAASYAMKIDSDMFLNVRNLVNMLLDAPRGSYMTGLVTTGAEVRRDPSSKWYLPVDVLPMKVYPRYALGLGYIVSLDLPGKLVEASRHVRPLYIEDIHLGFCMKYLGIDLSDPPQVNYFNFVPVLYNRCDYSRLIAITYEPHANRIQVWEDFNREDPFCQEEKEIPLLKGWVGDSLFWPFLQNYLKSLS</sequence>
<protein>
    <recommendedName>
        <fullName evidence="13">Hexosyltransferase</fullName>
        <ecNumber evidence="13">2.4.1.-</ecNumber>
    </recommendedName>
</protein>
<reference evidence="14" key="1">
    <citation type="submission" date="2025-08" db="UniProtKB">
        <authorList>
            <consortium name="Ensembl"/>
        </authorList>
    </citation>
    <scope>IDENTIFICATION</scope>
</reference>
<dbReference type="AlphaFoldDB" id="A0A8C5CSP1"/>
<evidence type="ECO:0000256" key="4">
    <source>
        <dbReference type="ARBA" id="ARBA00022676"/>
    </source>
</evidence>
<dbReference type="KEGG" id="gmh:115558253"/>
<keyword evidence="12" id="KW-0325">Glycoprotein</keyword>
<evidence type="ECO:0000256" key="3">
    <source>
        <dbReference type="ARBA" id="ARBA00008661"/>
    </source>
</evidence>
<keyword evidence="10" id="KW-0443">Lipid metabolism</keyword>
<dbReference type="PANTHER" id="PTHR11214:SF115">
    <property type="entry name" value="HEXOSYLTRANSFERASE"/>
    <property type="match status" value="1"/>
</dbReference>
<gene>
    <name evidence="14" type="primary">LOC115558253</name>
</gene>
<keyword evidence="5" id="KW-0808">Transferase</keyword>
<keyword evidence="7" id="KW-0735">Signal-anchor</keyword>
<dbReference type="FunFam" id="3.90.550.50:FF:000001">
    <property type="entry name" value="Hexosyltransferase"/>
    <property type="match status" value="1"/>
</dbReference>
<dbReference type="GeneID" id="115558253"/>
<accession>A0A8C5CSP1</accession>
<keyword evidence="4 13" id="KW-0328">Glycosyltransferase</keyword>
<evidence type="ECO:0000256" key="6">
    <source>
        <dbReference type="ARBA" id="ARBA00022692"/>
    </source>
</evidence>
<organism evidence="14 15">
    <name type="scientific">Gadus morhua</name>
    <name type="common">Atlantic cod</name>
    <dbReference type="NCBI Taxonomy" id="8049"/>
    <lineage>
        <taxon>Eukaryota</taxon>
        <taxon>Metazoa</taxon>
        <taxon>Chordata</taxon>
        <taxon>Craniata</taxon>
        <taxon>Vertebrata</taxon>
        <taxon>Euteleostomi</taxon>
        <taxon>Actinopterygii</taxon>
        <taxon>Neopterygii</taxon>
        <taxon>Teleostei</taxon>
        <taxon>Neoteleostei</taxon>
        <taxon>Acanthomorphata</taxon>
        <taxon>Zeiogadaria</taxon>
        <taxon>Gadariae</taxon>
        <taxon>Gadiformes</taxon>
        <taxon>Gadoidei</taxon>
        <taxon>Gadidae</taxon>
        <taxon>Gadus</taxon>
    </lineage>
</organism>
<evidence type="ECO:0000256" key="12">
    <source>
        <dbReference type="ARBA" id="ARBA00023180"/>
    </source>
</evidence>
<dbReference type="EC" id="2.4.1.-" evidence="13"/>
<dbReference type="RefSeq" id="XP_030232047.1">
    <property type="nucleotide sequence ID" value="XM_030376187.1"/>
</dbReference>
<dbReference type="Gene3D" id="3.90.550.50">
    <property type="match status" value="1"/>
</dbReference>
<evidence type="ECO:0000313" key="15">
    <source>
        <dbReference type="Proteomes" id="UP000694546"/>
    </source>
</evidence>
<reference evidence="14" key="2">
    <citation type="submission" date="2025-09" db="UniProtKB">
        <authorList>
            <consortium name="Ensembl"/>
        </authorList>
    </citation>
    <scope>IDENTIFICATION</scope>
</reference>
<evidence type="ECO:0000256" key="8">
    <source>
        <dbReference type="ARBA" id="ARBA00022989"/>
    </source>
</evidence>
<comment type="pathway">
    <text evidence="2">Protein modification; protein glycosylation.</text>
</comment>
<proteinExistence type="inferred from homology"/>
<dbReference type="GO" id="GO:0000139">
    <property type="term" value="C:Golgi membrane"/>
    <property type="evidence" value="ECO:0007669"/>
    <property type="project" value="UniProtKB-SubCell"/>
</dbReference>
<evidence type="ECO:0000256" key="9">
    <source>
        <dbReference type="ARBA" id="ARBA00023034"/>
    </source>
</evidence>
<keyword evidence="9 13" id="KW-0333">Golgi apparatus</keyword>
<dbReference type="Pfam" id="PF01762">
    <property type="entry name" value="Galactosyl_T"/>
    <property type="match status" value="1"/>
</dbReference>
<evidence type="ECO:0000313" key="14">
    <source>
        <dbReference type="Ensembl" id="ENSGMOP00000065069.1"/>
    </source>
</evidence>
<dbReference type="GO" id="GO:0006493">
    <property type="term" value="P:protein O-linked glycosylation"/>
    <property type="evidence" value="ECO:0007669"/>
    <property type="project" value="TreeGrafter"/>
</dbReference>
<name>A0A8C5CSP1_GADMO</name>
<evidence type="ECO:0000256" key="11">
    <source>
        <dbReference type="ARBA" id="ARBA00023136"/>
    </source>
</evidence>
<dbReference type="InterPro" id="IPR002659">
    <property type="entry name" value="Glyco_trans_31"/>
</dbReference>
<evidence type="ECO:0000256" key="1">
    <source>
        <dbReference type="ARBA" id="ARBA00004323"/>
    </source>
</evidence>